<proteinExistence type="predicted"/>
<comment type="caution">
    <text evidence="2">The sequence shown here is derived from an EMBL/GenBank/DDBJ whole genome shotgun (WGS) entry which is preliminary data.</text>
</comment>
<dbReference type="CDD" id="cd02440">
    <property type="entry name" value="AdoMet_MTases"/>
    <property type="match status" value="1"/>
</dbReference>
<dbReference type="Pfam" id="PF08241">
    <property type="entry name" value="Methyltransf_11"/>
    <property type="match status" value="1"/>
</dbReference>
<accession>A0A0F9QX10</accession>
<sequence length="255" mass="29894">MRLNGLFYEAEANEMSGVIQSVIDLRKELISIYKFNPPWSVTRGWEYGKVIYALGKIEKKNKVLDIGSANSIVPFFFRRHSCEAYACDVKKPKRKELQYYKDLGIDYQKAGIVDLPYDDNFFDGICSVCTLEHIYPWKDDTEILRETIFAFQEIARVLKPGGITVHSCDFYIPGFNSFRTYHEELLKKLFKALSHIFEPVDEPNYHIDDPFTYFINNNTQYGKPEERERKHLRFLREGKKPDNLFTCASIALRKL</sequence>
<evidence type="ECO:0000313" key="2">
    <source>
        <dbReference type="EMBL" id="KKN46994.1"/>
    </source>
</evidence>
<dbReference type="GO" id="GO:0008757">
    <property type="term" value="F:S-adenosylmethionine-dependent methyltransferase activity"/>
    <property type="evidence" value="ECO:0007669"/>
    <property type="project" value="InterPro"/>
</dbReference>
<dbReference type="AlphaFoldDB" id="A0A0F9QX10"/>
<name>A0A0F9QX10_9ZZZZ</name>
<organism evidence="2">
    <name type="scientific">marine sediment metagenome</name>
    <dbReference type="NCBI Taxonomy" id="412755"/>
    <lineage>
        <taxon>unclassified sequences</taxon>
        <taxon>metagenomes</taxon>
        <taxon>ecological metagenomes</taxon>
    </lineage>
</organism>
<feature type="domain" description="Methyltransferase type 11" evidence="1">
    <location>
        <begin position="64"/>
        <end position="164"/>
    </location>
</feature>
<protein>
    <recommendedName>
        <fullName evidence="1">Methyltransferase type 11 domain-containing protein</fullName>
    </recommendedName>
</protein>
<gene>
    <name evidence="2" type="ORF">LCGC14_0667340</name>
</gene>
<evidence type="ECO:0000259" key="1">
    <source>
        <dbReference type="Pfam" id="PF08241"/>
    </source>
</evidence>
<dbReference type="SUPFAM" id="SSF53335">
    <property type="entry name" value="S-adenosyl-L-methionine-dependent methyltransferases"/>
    <property type="match status" value="1"/>
</dbReference>
<dbReference type="Gene3D" id="3.40.50.150">
    <property type="entry name" value="Vaccinia Virus protein VP39"/>
    <property type="match status" value="1"/>
</dbReference>
<reference evidence="2" key="1">
    <citation type="journal article" date="2015" name="Nature">
        <title>Complex archaea that bridge the gap between prokaryotes and eukaryotes.</title>
        <authorList>
            <person name="Spang A."/>
            <person name="Saw J.H."/>
            <person name="Jorgensen S.L."/>
            <person name="Zaremba-Niedzwiedzka K."/>
            <person name="Martijn J."/>
            <person name="Lind A.E."/>
            <person name="van Eijk R."/>
            <person name="Schleper C."/>
            <person name="Guy L."/>
            <person name="Ettema T.J."/>
        </authorList>
    </citation>
    <scope>NUCLEOTIDE SEQUENCE</scope>
</reference>
<dbReference type="InterPro" id="IPR029063">
    <property type="entry name" value="SAM-dependent_MTases_sf"/>
</dbReference>
<dbReference type="EMBL" id="LAZR01001300">
    <property type="protein sequence ID" value="KKN46994.1"/>
    <property type="molecule type" value="Genomic_DNA"/>
</dbReference>
<dbReference type="InterPro" id="IPR013216">
    <property type="entry name" value="Methyltransf_11"/>
</dbReference>